<dbReference type="RefSeq" id="WP_097054674.1">
    <property type="nucleotide sequence ID" value="NZ_OCMF01000001.1"/>
</dbReference>
<proteinExistence type="predicted"/>
<name>A0A285X0N2_9FLAO</name>
<dbReference type="Pfam" id="PF14356">
    <property type="entry name" value="DUF4403"/>
    <property type="match status" value="1"/>
</dbReference>
<dbReference type="Proteomes" id="UP000219193">
    <property type="component" value="Unassembled WGS sequence"/>
</dbReference>
<reference evidence="2" key="1">
    <citation type="submission" date="2017-09" db="EMBL/GenBank/DDBJ databases">
        <authorList>
            <person name="Varghese N."/>
            <person name="Submissions S."/>
        </authorList>
    </citation>
    <scope>NUCLEOTIDE SEQUENCE [LARGE SCALE GENOMIC DNA]</scope>
    <source>
        <strain evidence="2">CGMCC 1.12641</strain>
    </source>
</reference>
<evidence type="ECO:0000313" key="1">
    <source>
        <dbReference type="EMBL" id="SOC78885.1"/>
    </source>
</evidence>
<accession>A0A285X0N2</accession>
<dbReference type="OrthoDB" id="1434790at2"/>
<organism evidence="1 2">
    <name type="scientific">Salinimicrobium sediminis</name>
    <dbReference type="NCBI Taxonomy" id="1343891"/>
    <lineage>
        <taxon>Bacteria</taxon>
        <taxon>Pseudomonadati</taxon>
        <taxon>Bacteroidota</taxon>
        <taxon>Flavobacteriia</taxon>
        <taxon>Flavobacteriales</taxon>
        <taxon>Flavobacteriaceae</taxon>
        <taxon>Salinimicrobium</taxon>
    </lineage>
</organism>
<keyword evidence="2" id="KW-1185">Reference proteome</keyword>
<sequence>METTLPESRYNIVLNLPVKISYRVLETYLQKKLLGKVLSKGKANGSTSDTARIQKIALERSSLEDFDLAVHLQLKMLTTFFRDKEIKMVVHLSLAFREREQEVLVPRYKLEGENNGWLINTAVETLINNFLYSKLKEKMKFDIRPLVAQKLEGINKKLGNGLEVADGINISGKVNEFRIKEVIPGQKTLLVAVHILGNNVLNIHKIDL</sequence>
<gene>
    <name evidence="1" type="ORF">SAMN06296241_0404</name>
</gene>
<evidence type="ECO:0000313" key="2">
    <source>
        <dbReference type="Proteomes" id="UP000219193"/>
    </source>
</evidence>
<dbReference type="AlphaFoldDB" id="A0A285X0N2"/>
<evidence type="ECO:0008006" key="3">
    <source>
        <dbReference type="Google" id="ProtNLM"/>
    </source>
</evidence>
<dbReference type="InterPro" id="IPR025515">
    <property type="entry name" value="DUF4403"/>
</dbReference>
<dbReference type="EMBL" id="OCMF01000001">
    <property type="protein sequence ID" value="SOC78885.1"/>
    <property type="molecule type" value="Genomic_DNA"/>
</dbReference>
<protein>
    <recommendedName>
        <fullName evidence="3">DUF4403 family protein</fullName>
    </recommendedName>
</protein>